<dbReference type="InterPro" id="IPR036291">
    <property type="entry name" value="NAD(P)-bd_dom_sf"/>
</dbReference>
<comment type="catalytic activity">
    <reaction evidence="6 7">
        <text>UDP-alpha-D-glucose + 2 NAD(+) + H2O = UDP-alpha-D-glucuronate + 2 NADH + 3 H(+)</text>
        <dbReference type="Rhea" id="RHEA:23596"/>
        <dbReference type="ChEBI" id="CHEBI:15377"/>
        <dbReference type="ChEBI" id="CHEBI:15378"/>
        <dbReference type="ChEBI" id="CHEBI:57540"/>
        <dbReference type="ChEBI" id="CHEBI:57945"/>
        <dbReference type="ChEBI" id="CHEBI:58052"/>
        <dbReference type="ChEBI" id="CHEBI:58885"/>
        <dbReference type="EC" id="1.1.1.22"/>
    </reaction>
</comment>
<dbReference type="InterPro" id="IPR014026">
    <property type="entry name" value="UDP-Glc/GDP-Man_DH_dimer"/>
</dbReference>
<dbReference type="InterPro" id="IPR028357">
    <property type="entry name" value="UDPglc_DH_bac"/>
</dbReference>
<dbReference type="SMART" id="SM00984">
    <property type="entry name" value="UDPG_MGDP_dh_C"/>
    <property type="match status" value="1"/>
</dbReference>
<feature type="domain" description="UDP-glucose/GDP-mannose dehydrogenase C-terminal" evidence="11">
    <location>
        <begin position="313"/>
        <end position="415"/>
    </location>
</feature>
<feature type="binding site" evidence="10">
    <location>
        <position position="263"/>
    </location>
    <ligand>
        <name>NAD(+)</name>
        <dbReference type="ChEBI" id="CHEBI:57540"/>
    </ligand>
</feature>
<evidence type="ECO:0000256" key="10">
    <source>
        <dbReference type="PIRSR" id="PIRSR500134-3"/>
    </source>
</evidence>
<name>A0A8T4KT43_9ARCH</name>
<organism evidence="12 13">
    <name type="scientific">Candidatus Iainarchaeum sp</name>
    <dbReference type="NCBI Taxonomy" id="3101447"/>
    <lineage>
        <taxon>Archaea</taxon>
        <taxon>Candidatus Iainarchaeota</taxon>
        <taxon>Candidatus Iainarchaeia</taxon>
        <taxon>Candidatus Iainarchaeales</taxon>
        <taxon>Candidatus Iainarchaeaceae</taxon>
        <taxon>Candidatus Iainarchaeum</taxon>
    </lineage>
</organism>
<keyword evidence="4 7" id="KW-0560">Oxidoreductase</keyword>
<evidence type="ECO:0000256" key="3">
    <source>
        <dbReference type="ARBA" id="ARBA00012954"/>
    </source>
</evidence>
<feature type="binding site" evidence="10">
    <location>
        <position position="155"/>
    </location>
    <ligand>
        <name>NAD(+)</name>
        <dbReference type="ChEBI" id="CHEBI:57540"/>
    </ligand>
</feature>
<dbReference type="InterPro" id="IPR008927">
    <property type="entry name" value="6-PGluconate_DH-like_C_sf"/>
</dbReference>
<comment type="pathway">
    <text evidence="1">Nucleotide-sugar biosynthesis; UDP-alpha-D-glucuronate biosynthesis; UDP-alpha-D-glucuronate from UDP-alpha-D-glucose: step 1/1.</text>
</comment>
<feature type="binding site" evidence="10">
    <location>
        <position position="30"/>
    </location>
    <ligand>
        <name>NAD(+)</name>
        <dbReference type="ChEBI" id="CHEBI:57540"/>
    </ligand>
</feature>
<dbReference type="Gene3D" id="1.20.5.100">
    <property type="entry name" value="Cytochrome c1, transmembrane anchor, C-terminal"/>
    <property type="match status" value="1"/>
</dbReference>
<dbReference type="InterPro" id="IPR014027">
    <property type="entry name" value="UDP-Glc/GDP-Man_DH_C"/>
</dbReference>
<reference evidence="12" key="2">
    <citation type="submission" date="2021-05" db="EMBL/GenBank/DDBJ databases">
        <title>Protein family content uncovers lineage relationships and bacterial pathway maintenance mechanisms in DPANN archaea.</title>
        <authorList>
            <person name="Castelle C.J."/>
            <person name="Meheust R."/>
            <person name="Jaffe A.L."/>
            <person name="Seitz K."/>
            <person name="Gong X."/>
            <person name="Baker B.J."/>
            <person name="Banfield J.F."/>
        </authorList>
    </citation>
    <scope>NUCLEOTIDE SEQUENCE</scope>
    <source>
        <strain evidence="12">RIFCSPHIGHO2_01_FULL_AR10_44_11</strain>
    </source>
</reference>
<reference evidence="12" key="1">
    <citation type="submission" date="2021-03" db="EMBL/GenBank/DDBJ databases">
        <authorList>
            <person name="Jaffe A."/>
        </authorList>
    </citation>
    <scope>NUCLEOTIDE SEQUENCE</scope>
    <source>
        <strain evidence="12">RIFCSPHIGHO2_01_FULL_AR10_44_11</strain>
    </source>
</reference>
<sequence>MDIAIIGSGYVGLVTGACFAELGNSVACVDIDEGKIKKLNAGAMPIYEPQLEDLVKKNVNAKRLEFTTDFDYAVKKSEIIFICVGTPPKANGDADLSYVEGAARRISEISTTPKIIIEKSTVPVETGEKIAEVLQRHNPHNIKFEVVSNPEFLSEGTAVNDFMKPNRIVIGTESVHAQEIMKRLYAPLNAPILFTDIKSAEIIKHASNAFLSTKISFINAVANICELTGADVKKVAEGLGYDERIGKRFLAAGLGYGGFCFPKDAEAFIRIAEKKGYDFALLKEVQKINEMQRKNFIKKIEGALWNLKGKTIAVLGLAFKPDTDDMRYAPSIDIINALLAEGAKIRAFDPKAEENAKKLFGNKIEYCADAYEAAKNSDALLIITEWKEVKEMDLGKIKSAMKAPLIIDGRNIFEKEKMKALGFNYICMGR</sequence>
<dbReference type="PIRSF" id="PIRSF000124">
    <property type="entry name" value="UDPglc_GDPman_dh"/>
    <property type="match status" value="1"/>
</dbReference>
<evidence type="ECO:0000256" key="1">
    <source>
        <dbReference type="ARBA" id="ARBA00004701"/>
    </source>
</evidence>
<evidence type="ECO:0000259" key="11">
    <source>
        <dbReference type="SMART" id="SM00984"/>
    </source>
</evidence>
<feature type="binding site" evidence="10">
    <location>
        <position position="327"/>
    </location>
    <ligand>
        <name>NAD(+)</name>
        <dbReference type="ChEBI" id="CHEBI:57540"/>
    </ligand>
</feature>
<dbReference type="Pfam" id="PF03720">
    <property type="entry name" value="UDPG_MGDP_dh_C"/>
    <property type="match status" value="1"/>
</dbReference>
<dbReference type="GO" id="GO:0051287">
    <property type="term" value="F:NAD binding"/>
    <property type="evidence" value="ECO:0007669"/>
    <property type="project" value="InterPro"/>
</dbReference>
<gene>
    <name evidence="12" type="ORF">J4415_00680</name>
</gene>
<dbReference type="Gene3D" id="3.40.50.720">
    <property type="entry name" value="NAD(P)-binding Rossmann-like Domain"/>
    <property type="match status" value="2"/>
</dbReference>
<evidence type="ECO:0000256" key="6">
    <source>
        <dbReference type="ARBA" id="ARBA00047473"/>
    </source>
</evidence>
<feature type="binding site" evidence="10">
    <location>
        <position position="86"/>
    </location>
    <ligand>
        <name>NAD(+)</name>
        <dbReference type="ChEBI" id="CHEBI:57540"/>
    </ligand>
</feature>
<evidence type="ECO:0000313" key="13">
    <source>
        <dbReference type="Proteomes" id="UP000677687"/>
    </source>
</evidence>
<feature type="binding site" evidence="9">
    <location>
        <position position="204"/>
    </location>
    <ligand>
        <name>substrate</name>
    </ligand>
</feature>
<dbReference type="Pfam" id="PF03721">
    <property type="entry name" value="UDPG_MGDP_dh_N"/>
    <property type="match status" value="1"/>
</dbReference>
<dbReference type="NCBIfam" id="TIGR03026">
    <property type="entry name" value="NDP-sugDHase"/>
    <property type="match status" value="1"/>
</dbReference>
<evidence type="ECO:0000256" key="2">
    <source>
        <dbReference type="ARBA" id="ARBA00006601"/>
    </source>
</evidence>
<feature type="active site" description="Nucleophile" evidence="8">
    <location>
        <position position="260"/>
    </location>
</feature>
<evidence type="ECO:0000256" key="7">
    <source>
        <dbReference type="PIRNR" id="PIRNR000124"/>
    </source>
</evidence>
<dbReference type="InterPro" id="IPR017476">
    <property type="entry name" value="UDP-Glc/GDP-Man"/>
</dbReference>
<feature type="binding site" evidence="9">
    <location>
        <position position="257"/>
    </location>
    <ligand>
        <name>substrate</name>
    </ligand>
</feature>
<proteinExistence type="inferred from homology"/>
<dbReference type="GO" id="GO:0000271">
    <property type="term" value="P:polysaccharide biosynthetic process"/>
    <property type="evidence" value="ECO:0007669"/>
    <property type="project" value="InterPro"/>
</dbReference>
<comment type="caution">
    <text evidence="12">The sequence shown here is derived from an EMBL/GenBank/DDBJ whole genome shotgun (WGS) entry which is preliminary data.</text>
</comment>
<dbReference type="GO" id="GO:0003979">
    <property type="term" value="F:UDP-glucose 6-dehydrogenase activity"/>
    <property type="evidence" value="ECO:0007669"/>
    <property type="project" value="UniProtKB-EC"/>
</dbReference>
<dbReference type="PANTHER" id="PTHR43750:SF3">
    <property type="entry name" value="UDP-GLUCOSE 6-DEHYDROGENASE TUAD"/>
    <property type="match status" value="1"/>
</dbReference>
<dbReference type="InterPro" id="IPR036220">
    <property type="entry name" value="UDP-Glc/GDP-Man_DH_C_sf"/>
</dbReference>
<dbReference type="AlphaFoldDB" id="A0A8T4KT43"/>
<dbReference type="Pfam" id="PF00984">
    <property type="entry name" value="UDPG_MGDP_dh"/>
    <property type="match status" value="1"/>
</dbReference>
<evidence type="ECO:0000256" key="8">
    <source>
        <dbReference type="PIRSR" id="PIRSR500134-1"/>
    </source>
</evidence>
<dbReference type="SUPFAM" id="SSF52413">
    <property type="entry name" value="UDP-glucose/GDP-mannose dehydrogenase C-terminal domain"/>
    <property type="match status" value="1"/>
</dbReference>
<dbReference type="EC" id="1.1.1.22" evidence="3 7"/>
<feature type="binding site" evidence="10">
    <location>
        <position position="35"/>
    </location>
    <ligand>
        <name>NAD(+)</name>
        <dbReference type="ChEBI" id="CHEBI:57540"/>
    </ligand>
</feature>
<feature type="binding site" evidence="9">
    <location>
        <position position="320"/>
    </location>
    <ligand>
        <name>substrate</name>
    </ligand>
</feature>
<dbReference type="SUPFAM" id="SSF48179">
    <property type="entry name" value="6-phosphogluconate dehydrogenase C-terminal domain-like"/>
    <property type="match status" value="1"/>
</dbReference>
<comment type="similarity">
    <text evidence="2 7">Belongs to the UDP-glucose/GDP-mannose dehydrogenase family.</text>
</comment>
<keyword evidence="5 7" id="KW-0520">NAD</keyword>
<feature type="binding site" evidence="10">
    <location>
        <position position="121"/>
    </location>
    <ligand>
        <name>NAD(+)</name>
        <dbReference type="ChEBI" id="CHEBI:57540"/>
    </ligand>
</feature>
<dbReference type="PANTHER" id="PTHR43750">
    <property type="entry name" value="UDP-GLUCOSE 6-DEHYDROGENASE TUAD"/>
    <property type="match status" value="1"/>
</dbReference>
<dbReference type="EMBL" id="JAGVWD010000008">
    <property type="protein sequence ID" value="MBS3057124.1"/>
    <property type="molecule type" value="Genomic_DNA"/>
</dbReference>
<evidence type="ECO:0000256" key="5">
    <source>
        <dbReference type="ARBA" id="ARBA00023027"/>
    </source>
</evidence>
<feature type="binding site" evidence="9">
    <location>
        <begin position="249"/>
        <end position="253"/>
    </location>
    <ligand>
        <name>substrate</name>
    </ligand>
</feature>
<dbReference type="Proteomes" id="UP000677687">
    <property type="component" value="Unassembled WGS sequence"/>
</dbReference>
<evidence type="ECO:0000313" key="12">
    <source>
        <dbReference type="EMBL" id="MBS3057124.1"/>
    </source>
</evidence>
<protein>
    <recommendedName>
        <fullName evidence="3 7">UDP-glucose 6-dehydrogenase</fullName>
        <ecNumber evidence="3 7">1.1.1.22</ecNumber>
    </recommendedName>
</protein>
<evidence type="ECO:0000256" key="9">
    <source>
        <dbReference type="PIRSR" id="PIRSR500134-2"/>
    </source>
</evidence>
<feature type="binding site" evidence="9">
    <location>
        <begin position="152"/>
        <end position="155"/>
    </location>
    <ligand>
        <name>substrate</name>
    </ligand>
</feature>
<evidence type="ECO:0000256" key="4">
    <source>
        <dbReference type="ARBA" id="ARBA00023002"/>
    </source>
</evidence>
<dbReference type="SUPFAM" id="SSF51735">
    <property type="entry name" value="NAD(P)-binding Rossmann-fold domains"/>
    <property type="match status" value="1"/>
</dbReference>
<dbReference type="PIRSF" id="PIRSF500134">
    <property type="entry name" value="UDPglc_DH_bac"/>
    <property type="match status" value="1"/>
</dbReference>
<dbReference type="InterPro" id="IPR001732">
    <property type="entry name" value="UDP-Glc/GDP-Man_DH_N"/>
</dbReference>
<accession>A0A8T4KT43</accession>